<evidence type="ECO:0000256" key="4">
    <source>
        <dbReference type="ARBA" id="ARBA00023136"/>
    </source>
</evidence>
<dbReference type="InterPro" id="IPR011701">
    <property type="entry name" value="MFS"/>
</dbReference>
<dbReference type="InterPro" id="IPR050382">
    <property type="entry name" value="MFS_Na/Anion_cotransporter"/>
</dbReference>
<dbReference type="GO" id="GO:0022857">
    <property type="term" value="F:transmembrane transporter activity"/>
    <property type="evidence" value="ECO:0007669"/>
    <property type="project" value="InterPro"/>
</dbReference>
<dbReference type="Proteomes" id="UP000762676">
    <property type="component" value="Unassembled WGS sequence"/>
</dbReference>
<organism evidence="5 6">
    <name type="scientific">Elysia marginata</name>
    <dbReference type="NCBI Taxonomy" id="1093978"/>
    <lineage>
        <taxon>Eukaryota</taxon>
        <taxon>Metazoa</taxon>
        <taxon>Spiralia</taxon>
        <taxon>Lophotrochozoa</taxon>
        <taxon>Mollusca</taxon>
        <taxon>Gastropoda</taxon>
        <taxon>Heterobranchia</taxon>
        <taxon>Euthyneura</taxon>
        <taxon>Panpulmonata</taxon>
        <taxon>Sacoglossa</taxon>
        <taxon>Placobranchoidea</taxon>
        <taxon>Plakobranchidae</taxon>
        <taxon>Elysia</taxon>
    </lineage>
</organism>
<comment type="subcellular location">
    <subcellularLocation>
        <location evidence="1">Membrane</location>
        <topology evidence="1">Multi-pass membrane protein</topology>
    </subcellularLocation>
</comment>
<dbReference type="GO" id="GO:0016324">
    <property type="term" value="C:apical plasma membrane"/>
    <property type="evidence" value="ECO:0007669"/>
    <property type="project" value="TreeGrafter"/>
</dbReference>
<evidence type="ECO:0000256" key="3">
    <source>
        <dbReference type="ARBA" id="ARBA00022989"/>
    </source>
</evidence>
<dbReference type="GO" id="GO:0006820">
    <property type="term" value="P:monoatomic anion transport"/>
    <property type="evidence" value="ECO:0007669"/>
    <property type="project" value="TreeGrafter"/>
</dbReference>
<dbReference type="Pfam" id="PF07690">
    <property type="entry name" value="MFS_1"/>
    <property type="match status" value="1"/>
</dbReference>
<accession>A0AAV4JAT1</accession>
<keyword evidence="2" id="KW-0812">Transmembrane</keyword>
<dbReference type="PANTHER" id="PTHR11662">
    <property type="entry name" value="SOLUTE CARRIER FAMILY 17"/>
    <property type="match status" value="1"/>
</dbReference>
<comment type="caution">
    <text evidence="5">The sequence shown here is derived from an EMBL/GenBank/DDBJ whole genome shotgun (WGS) entry which is preliminary data.</text>
</comment>
<dbReference type="SUPFAM" id="SSF103473">
    <property type="entry name" value="MFS general substrate transporter"/>
    <property type="match status" value="1"/>
</dbReference>
<dbReference type="AlphaFoldDB" id="A0AAV4JAT1"/>
<name>A0AAV4JAT1_9GAST</name>
<keyword evidence="3" id="KW-1133">Transmembrane helix</keyword>
<evidence type="ECO:0000313" key="6">
    <source>
        <dbReference type="Proteomes" id="UP000762676"/>
    </source>
</evidence>
<proteinExistence type="predicted"/>
<keyword evidence="4" id="KW-0472">Membrane</keyword>
<dbReference type="PANTHER" id="PTHR11662:SF454">
    <property type="entry name" value="SIALIN-LIKE"/>
    <property type="match status" value="1"/>
</dbReference>
<protein>
    <submittedName>
        <fullName evidence="5">Vesicular glutamate transporter 2</fullName>
    </submittedName>
</protein>
<dbReference type="Gene3D" id="1.20.1250.20">
    <property type="entry name" value="MFS general substrate transporter like domains"/>
    <property type="match status" value="1"/>
</dbReference>
<sequence length="119" mass="13441">MTWPSGGHQAFDSNESRFESRKGEFDWDKTTVGRLLSMYFYGYIFLQFPGGYLSSRFGAKRVWGICQAVCAVCTLLTPVCARSSINMVYAVRFILGFASVSPSTPFYSNNKCWRALEMA</sequence>
<dbReference type="InterPro" id="IPR036259">
    <property type="entry name" value="MFS_trans_sf"/>
</dbReference>
<reference evidence="5 6" key="1">
    <citation type="journal article" date="2021" name="Elife">
        <title>Chloroplast acquisition without the gene transfer in kleptoplastic sea slugs, Plakobranchus ocellatus.</title>
        <authorList>
            <person name="Maeda T."/>
            <person name="Takahashi S."/>
            <person name="Yoshida T."/>
            <person name="Shimamura S."/>
            <person name="Takaki Y."/>
            <person name="Nagai Y."/>
            <person name="Toyoda A."/>
            <person name="Suzuki Y."/>
            <person name="Arimoto A."/>
            <person name="Ishii H."/>
            <person name="Satoh N."/>
            <person name="Nishiyama T."/>
            <person name="Hasebe M."/>
            <person name="Maruyama T."/>
            <person name="Minagawa J."/>
            <person name="Obokata J."/>
            <person name="Shigenobu S."/>
        </authorList>
    </citation>
    <scope>NUCLEOTIDE SEQUENCE [LARGE SCALE GENOMIC DNA]</scope>
</reference>
<evidence type="ECO:0000256" key="1">
    <source>
        <dbReference type="ARBA" id="ARBA00004141"/>
    </source>
</evidence>
<evidence type="ECO:0000313" key="5">
    <source>
        <dbReference type="EMBL" id="GFS18788.1"/>
    </source>
</evidence>
<evidence type="ECO:0000256" key="2">
    <source>
        <dbReference type="ARBA" id="ARBA00022692"/>
    </source>
</evidence>
<gene>
    <name evidence="5" type="ORF">ElyMa_006856700</name>
</gene>
<keyword evidence="6" id="KW-1185">Reference proteome</keyword>
<dbReference type="EMBL" id="BMAT01013714">
    <property type="protein sequence ID" value="GFS18788.1"/>
    <property type="molecule type" value="Genomic_DNA"/>
</dbReference>